<dbReference type="EMBL" id="QFBC01000029">
    <property type="protein sequence ID" value="PWE52253.1"/>
    <property type="molecule type" value="Genomic_DNA"/>
</dbReference>
<dbReference type="RefSeq" id="WP_109462270.1">
    <property type="nucleotide sequence ID" value="NZ_QFBC01000029.1"/>
</dbReference>
<proteinExistence type="predicted"/>
<keyword evidence="2" id="KW-1185">Reference proteome</keyword>
<comment type="caution">
    <text evidence="1">The sequence shown here is derived from an EMBL/GenBank/DDBJ whole genome shotgun (WGS) entry which is preliminary data.</text>
</comment>
<reference evidence="1 2" key="1">
    <citation type="submission" date="2018-05" db="EMBL/GenBank/DDBJ databases">
        <title>The draft genome of strain NS-104.</title>
        <authorList>
            <person name="Hang P."/>
            <person name="Jiang J."/>
        </authorList>
    </citation>
    <scope>NUCLEOTIDE SEQUENCE [LARGE SCALE GENOMIC DNA]</scope>
    <source>
        <strain evidence="1 2">NS-104</strain>
    </source>
</reference>
<protein>
    <recommendedName>
        <fullName evidence="3">Phage tail protein</fullName>
    </recommendedName>
</protein>
<evidence type="ECO:0008006" key="3">
    <source>
        <dbReference type="Google" id="ProtNLM"/>
    </source>
</evidence>
<dbReference type="AlphaFoldDB" id="A0A2U2DG05"/>
<dbReference type="Pfam" id="PF04985">
    <property type="entry name" value="Phage_tube"/>
    <property type="match status" value="1"/>
</dbReference>
<name>A0A2U2DG05_9HYPH</name>
<accession>A0A2U2DG05</accession>
<sequence>MDRLIYGANWYCDETKQWQRVDETTLPVLEREMVQYVMGGGYFGLDLPAEIRPLSCEQTVNGEYEDLRVHFGRDPGDWTTLRYFQKLINVFPASSNGDVNPTTPTPARALGRVVFLKGLLTSYTPGAVKGLKASAATRLRWQSIVLYHDIVDGRTIHKFDAQNNILIIDGQNYTAEHNRLLAI</sequence>
<dbReference type="OrthoDB" id="8444610at2"/>
<evidence type="ECO:0000313" key="1">
    <source>
        <dbReference type="EMBL" id="PWE52253.1"/>
    </source>
</evidence>
<gene>
    <name evidence="1" type="ORF">DEM27_31900</name>
</gene>
<dbReference type="InterPro" id="IPR006498">
    <property type="entry name" value="Tail_tube"/>
</dbReference>
<organism evidence="1 2">
    <name type="scientific">Metarhizobium album</name>
    <dbReference type="NCBI Taxonomy" id="2182425"/>
    <lineage>
        <taxon>Bacteria</taxon>
        <taxon>Pseudomonadati</taxon>
        <taxon>Pseudomonadota</taxon>
        <taxon>Alphaproteobacteria</taxon>
        <taxon>Hyphomicrobiales</taxon>
        <taxon>Rhizobiaceae</taxon>
        <taxon>Metarhizobium</taxon>
    </lineage>
</organism>
<dbReference type="Proteomes" id="UP000245252">
    <property type="component" value="Unassembled WGS sequence"/>
</dbReference>
<evidence type="ECO:0000313" key="2">
    <source>
        <dbReference type="Proteomes" id="UP000245252"/>
    </source>
</evidence>